<reference evidence="2" key="1">
    <citation type="submission" date="2021-04" db="EMBL/GenBank/DDBJ databases">
        <authorList>
            <consortium name="Molecular Ecology Group"/>
        </authorList>
    </citation>
    <scope>NUCLEOTIDE SEQUENCE</scope>
</reference>
<dbReference type="Proteomes" id="UP000678393">
    <property type="component" value="Unassembled WGS sequence"/>
</dbReference>
<dbReference type="PANTHER" id="PTHR35354">
    <property type="entry name" value="RGD1561648"/>
    <property type="match status" value="1"/>
</dbReference>
<feature type="non-terminal residue" evidence="2">
    <location>
        <position position="1"/>
    </location>
</feature>
<evidence type="ECO:0000313" key="2">
    <source>
        <dbReference type="EMBL" id="CAG5120172.1"/>
    </source>
</evidence>
<keyword evidence="3" id="KW-1185">Reference proteome</keyword>
<proteinExistence type="predicted"/>
<dbReference type="AlphaFoldDB" id="A0A8S3YXA3"/>
<feature type="compositionally biased region" description="Polar residues" evidence="1">
    <location>
        <begin position="41"/>
        <end position="58"/>
    </location>
</feature>
<sequence length="439" mass="49170">VNEYPEFLTGEERTNTQHIAISYMTSEPRKRSFRRTKRSPRSSLTELSETRSNASTPVSYASSLDGNMFEDSSSLTSSINGSANWGGLKNGIPKKKKQKAALNDSLEYGGNLRSLKVGGDTFVSLVVFVTLCGVCVLELPKVPTSQVNGLPVIHSQLYLGSQLLNKNGALGSHTSLSKDSRSATPLLGSQGNVDSNELNNLFSDWGNTPSLTGFSLLSLAGNSERRKCVLNIYLLNLKSSFLFFLTSAWNNYVIKSTLVLEPEQFQAPTDRASLNLTRRDTMERKYCQIKRDLLQHRLHLEEQYALIDQLCSATKSNNMFKRFFWKNPDMLSFFITQLHKYLPTSSAALNTVKGKLQRTDEIEFAILVLSAINLMLRETEVFPCRMQILKLEGGKCISDLLKILMTQPDFLCYPTGLTKHWSVPAADKRLHADRSVDEE</sequence>
<evidence type="ECO:0000256" key="1">
    <source>
        <dbReference type="SAM" id="MobiDB-lite"/>
    </source>
</evidence>
<dbReference type="OrthoDB" id="6022562at2759"/>
<gene>
    <name evidence="2" type="ORF">CUNI_LOCUS5730</name>
</gene>
<organism evidence="2 3">
    <name type="scientific">Candidula unifasciata</name>
    <dbReference type="NCBI Taxonomy" id="100452"/>
    <lineage>
        <taxon>Eukaryota</taxon>
        <taxon>Metazoa</taxon>
        <taxon>Spiralia</taxon>
        <taxon>Lophotrochozoa</taxon>
        <taxon>Mollusca</taxon>
        <taxon>Gastropoda</taxon>
        <taxon>Heterobranchia</taxon>
        <taxon>Euthyneura</taxon>
        <taxon>Panpulmonata</taxon>
        <taxon>Eupulmonata</taxon>
        <taxon>Stylommatophora</taxon>
        <taxon>Helicina</taxon>
        <taxon>Helicoidea</taxon>
        <taxon>Geomitridae</taxon>
        <taxon>Candidula</taxon>
    </lineage>
</organism>
<feature type="region of interest" description="Disordered" evidence="1">
    <location>
        <begin position="26"/>
        <end position="58"/>
    </location>
</feature>
<name>A0A8S3YXA3_9EUPU</name>
<comment type="caution">
    <text evidence="2">The sequence shown here is derived from an EMBL/GenBank/DDBJ whole genome shotgun (WGS) entry which is preliminary data.</text>
</comment>
<dbReference type="PANTHER" id="PTHR35354:SF1">
    <property type="entry name" value="RGD1561648"/>
    <property type="match status" value="1"/>
</dbReference>
<feature type="non-terminal residue" evidence="2">
    <location>
        <position position="439"/>
    </location>
</feature>
<feature type="compositionally biased region" description="Basic residues" evidence="1">
    <location>
        <begin position="31"/>
        <end position="40"/>
    </location>
</feature>
<accession>A0A8S3YXA3</accession>
<dbReference type="EMBL" id="CAJHNH020000846">
    <property type="protein sequence ID" value="CAG5120172.1"/>
    <property type="molecule type" value="Genomic_DNA"/>
</dbReference>
<evidence type="ECO:0000313" key="3">
    <source>
        <dbReference type="Proteomes" id="UP000678393"/>
    </source>
</evidence>
<protein>
    <submittedName>
        <fullName evidence="2">Uncharacterized protein</fullName>
    </submittedName>
</protein>
<dbReference type="InterPro" id="IPR027878">
    <property type="entry name" value="DUF4551"/>
</dbReference>
<dbReference type="Pfam" id="PF15087">
    <property type="entry name" value="DUF4551"/>
    <property type="match status" value="1"/>
</dbReference>